<keyword evidence="2" id="KW-1185">Reference proteome</keyword>
<evidence type="ECO:0000313" key="1">
    <source>
        <dbReference type="EMBL" id="GGA84470.1"/>
    </source>
</evidence>
<comment type="caution">
    <text evidence="1">The sequence shown here is derived from an EMBL/GenBank/DDBJ whole genome shotgun (WGS) entry which is preliminary data.</text>
</comment>
<reference evidence="2" key="1">
    <citation type="journal article" date="2019" name="Int. J. Syst. Evol. Microbiol.">
        <title>The Global Catalogue of Microorganisms (GCM) 10K type strain sequencing project: providing services to taxonomists for standard genome sequencing and annotation.</title>
        <authorList>
            <consortium name="The Broad Institute Genomics Platform"/>
            <consortium name="The Broad Institute Genome Sequencing Center for Infectious Disease"/>
            <person name="Wu L."/>
            <person name="Ma J."/>
        </authorList>
    </citation>
    <scope>NUCLEOTIDE SEQUENCE [LARGE SCALE GENOMIC DNA]</scope>
    <source>
        <strain evidence="2">CGMCC 1.12811</strain>
    </source>
</reference>
<accession>A0ABQ1HPX7</accession>
<protein>
    <recommendedName>
        <fullName evidence="3">Addiction module component, TIGR02574 family</fullName>
    </recommendedName>
</protein>
<dbReference type="RefSeq" id="WP_188494826.1">
    <property type="nucleotide sequence ID" value="NZ_BMGA01000008.1"/>
</dbReference>
<evidence type="ECO:0000313" key="2">
    <source>
        <dbReference type="Proteomes" id="UP000658793"/>
    </source>
</evidence>
<organism evidence="1 2">
    <name type="scientific">Flavobacterium palustre</name>
    <dbReference type="NCBI Taxonomy" id="1476463"/>
    <lineage>
        <taxon>Bacteria</taxon>
        <taxon>Pseudomonadati</taxon>
        <taxon>Bacteroidota</taxon>
        <taxon>Flavobacteriia</taxon>
        <taxon>Flavobacteriales</taxon>
        <taxon>Flavobacteriaceae</taxon>
        <taxon>Flavobacterium</taxon>
    </lineage>
</organism>
<sequence length="61" mass="7549">MTPQQRINKIATLEQWLIDNPNHPDRVRIETDLRKLRDEWESQPIERDTLDLREHQFYPRP</sequence>
<dbReference type="EMBL" id="BMGA01000008">
    <property type="protein sequence ID" value="GGA84470.1"/>
    <property type="molecule type" value="Genomic_DNA"/>
</dbReference>
<proteinExistence type="predicted"/>
<dbReference type="Proteomes" id="UP000658793">
    <property type="component" value="Unassembled WGS sequence"/>
</dbReference>
<name>A0ABQ1HPX7_9FLAO</name>
<gene>
    <name evidence="1" type="ORF">GCM10008015_26570</name>
</gene>
<evidence type="ECO:0008006" key="3">
    <source>
        <dbReference type="Google" id="ProtNLM"/>
    </source>
</evidence>